<dbReference type="InterPro" id="IPR019587">
    <property type="entry name" value="Polyketide_cyclase/dehydratase"/>
</dbReference>
<keyword evidence="2" id="KW-1185">Reference proteome</keyword>
<dbReference type="EMBL" id="LLZH01000234">
    <property type="protein sequence ID" value="KUL30959.1"/>
    <property type="molecule type" value="Genomic_DNA"/>
</dbReference>
<dbReference type="Pfam" id="PF10604">
    <property type="entry name" value="Polyketide_cyc2"/>
    <property type="match status" value="1"/>
</dbReference>
<protein>
    <recommendedName>
        <fullName evidence="3">Polyketide cyclase</fullName>
    </recommendedName>
</protein>
<dbReference type="AlphaFoldDB" id="A0A101JQ16"/>
<comment type="caution">
    <text evidence="1">The sequence shown here is derived from an EMBL/GenBank/DDBJ whole genome shotgun (WGS) entry which is preliminary data.</text>
</comment>
<dbReference type="CDD" id="cd07812">
    <property type="entry name" value="SRPBCC"/>
    <property type="match status" value="1"/>
</dbReference>
<dbReference type="OrthoDB" id="3779334at2"/>
<evidence type="ECO:0008006" key="3">
    <source>
        <dbReference type="Google" id="ProtNLM"/>
    </source>
</evidence>
<dbReference type="Proteomes" id="UP000053244">
    <property type="component" value="Unassembled WGS sequence"/>
</dbReference>
<dbReference type="InterPro" id="IPR023393">
    <property type="entry name" value="START-like_dom_sf"/>
</dbReference>
<evidence type="ECO:0000313" key="2">
    <source>
        <dbReference type="Proteomes" id="UP000053244"/>
    </source>
</evidence>
<name>A0A101JQ16_9ACTN</name>
<reference evidence="1 2" key="1">
    <citation type="submission" date="2015-10" db="EMBL/GenBank/DDBJ databases">
        <authorList>
            <person name="Gilbert D.G."/>
        </authorList>
    </citation>
    <scope>NUCLEOTIDE SEQUENCE [LARGE SCALE GENOMIC DNA]</scope>
    <source>
        <strain evidence="1 2">NRRL B-16712</strain>
    </source>
</reference>
<gene>
    <name evidence="1" type="ORF">ADL15_23715</name>
</gene>
<dbReference type="SUPFAM" id="SSF55961">
    <property type="entry name" value="Bet v1-like"/>
    <property type="match status" value="1"/>
</dbReference>
<organism evidence="1 2">
    <name type="scientific">Actinoplanes awajinensis subsp. mycoplanecinus</name>
    <dbReference type="NCBI Taxonomy" id="135947"/>
    <lineage>
        <taxon>Bacteria</taxon>
        <taxon>Bacillati</taxon>
        <taxon>Actinomycetota</taxon>
        <taxon>Actinomycetes</taxon>
        <taxon>Micromonosporales</taxon>
        <taxon>Micromonosporaceae</taxon>
        <taxon>Actinoplanes</taxon>
    </lineage>
</organism>
<proteinExistence type="predicted"/>
<accession>A0A101JQ16</accession>
<evidence type="ECO:0000313" key="1">
    <source>
        <dbReference type="EMBL" id="KUL30959.1"/>
    </source>
</evidence>
<sequence>MVPVSWTALLVRRFIETDGERSSQVDLITGTEVTVARVVPVPPERMWELVTAVDRIGEWSPETIDGGWGDDEPKLVPGTRFTGRNRFPNGLEATAVCEITEVVPGEVFAWSVLDEDGAAGSLWRYHLSAGDGGTTVVRQTFRHGPGDTGAREEADAAAAMDDRLVTLCANMLATIAAMSADPSATD</sequence>
<dbReference type="Gene3D" id="3.30.530.20">
    <property type="match status" value="1"/>
</dbReference>